<organism evidence="1 2">
    <name type="scientific">Streptomyces albospinus</name>
    <dbReference type="NCBI Taxonomy" id="285515"/>
    <lineage>
        <taxon>Bacteria</taxon>
        <taxon>Bacillati</taxon>
        <taxon>Actinomycetota</taxon>
        <taxon>Actinomycetes</taxon>
        <taxon>Kitasatosporales</taxon>
        <taxon>Streptomycetaceae</taxon>
        <taxon>Streptomyces</taxon>
    </lineage>
</organism>
<keyword evidence="2" id="KW-1185">Reference proteome</keyword>
<accession>A0ABQ2VKY6</accession>
<proteinExistence type="predicted"/>
<sequence length="79" mass="9061">MFYYHIPTVLTGRLGDAHDLYHHPDLVAFSPSNIWPVDRSWATFTHFDLHGTKVAGPTTLIERLLNNPGLEALRLPWRP</sequence>
<name>A0ABQ2VKY6_9ACTN</name>
<comment type="caution">
    <text evidence="1">The sequence shown here is derived from an EMBL/GenBank/DDBJ whole genome shotgun (WGS) entry which is preliminary data.</text>
</comment>
<protein>
    <submittedName>
        <fullName evidence="1">Uncharacterized protein</fullName>
    </submittedName>
</protein>
<dbReference type="EMBL" id="BMRP01000029">
    <property type="protein sequence ID" value="GGU87095.1"/>
    <property type="molecule type" value="Genomic_DNA"/>
</dbReference>
<dbReference type="Proteomes" id="UP000654471">
    <property type="component" value="Unassembled WGS sequence"/>
</dbReference>
<evidence type="ECO:0000313" key="1">
    <source>
        <dbReference type="EMBL" id="GGU87095.1"/>
    </source>
</evidence>
<gene>
    <name evidence="1" type="ORF">GCM10010211_61600</name>
</gene>
<reference evidence="2" key="1">
    <citation type="journal article" date="2019" name="Int. J. Syst. Evol. Microbiol.">
        <title>The Global Catalogue of Microorganisms (GCM) 10K type strain sequencing project: providing services to taxonomists for standard genome sequencing and annotation.</title>
        <authorList>
            <consortium name="The Broad Institute Genomics Platform"/>
            <consortium name="The Broad Institute Genome Sequencing Center for Infectious Disease"/>
            <person name="Wu L."/>
            <person name="Ma J."/>
        </authorList>
    </citation>
    <scope>NUCLEOTIDE SEQUENCE [LARGE SCALE GENOMIC DNA]</scope>
    <source>
        <strain evidence="2">JCM 3399</strain>
    </source>
</reference>
<evidence type="ECO:0000313" key="2">
    <source>
        <dbReference type="Proteomes" id="UP000654471"/>
    </source>
</evidence>